<keyword evidence="2" id="KW-0969">Cilium</keyword>
<reference evidence="2" key="1">
    <citation type="submission" date="2020-02" db="EMBL/GenBank/DDBJ databases">
        <authorList>
            <person name="Meier V. D."/>
        </authorList>
    </citation>
    <scope>NUCLEOTIDE SEQUENCE</scope>
    <source>
        <strain evidence="2">AVDCRST_MAG85</strain>
    </source>
</reference>
<feature type="non-terminal residue" evidence="2">
    <location>
        <position position="1"/>
    </location>
</feature>
<feature type="compositionally biased region" description="Basic and acidic residues" evidence="1">
    <location>
        <begin position="44"/>
        <end position="68"/>
    </location>
</feature>
<dbReference type="EMBL" id="CADCVT010000152">
    <property type="protein sequence ID" value="CAA9494263.1"/>
    <property type="molecule type" value="Genomic_DNA"/>
</dbReference>
<feature type="region of interest" description="Disordered" evidence="1">
    <location>
        <begin position="1"/>
        <end position="210"/>
    </location>
</feature>
<proteinExistence type="predicted"/>
<dbReference type="AlphaFoldDB" id="A0A6J4SHM3"/>
<evidence type="ECO:0000256" key="1">
    <source>
        <dbReference type="SAM" id="MobiDB-lite"/>
    </source>
</evidence>
<accession>A0A6J4SHM3</accession>
<feature type="compositionally biased region" description="Basic and acidic residues" evidence="1">
    <location>
        <begin position="169"/>
        <end position="179"/>
    </location>
</feature>
<keyword evidence="2" id="KW-0966">Cell projection</keyword>
<gene>
    <name evidence="2" type="ORF">AVDCRST_MAG85-1387</name>
</gene>
<feature type="compositionally biased region" description="Basic residues" evidence="1">
    <location>
        <begin position="1"/>
        <end position="15"/>
    </location>
</feature>
<feature type="compositionally biased region" description="Basic residues" evidence="1">
    <location>
        <begin position="25"/>
        <end position="43"/>
    </location>
</feature>
<organism evidence="2">
    <name type="scientific">uncultured Solirubrobacteraceae bacterium</name>
    <dbReference type="NCBI Taxonomy" id="1162706"/>
    <lineage>
        <taxon>Bacteria</taxon>
        <taxon>Bacillati</taxon>
        <taxon>Actinomycetota</taxon>
        <taxon>Thermoleophilia</taxon>
        <taxon>Solirubrobacterales</taxon>
        <taxon>Solirubrobacteraceae</taxon>
        <taxon>environmental samples</taxon>
    </lineage>
</organism>
<keyword evidence="2" id="KW-0282">Flagellum</keyword>
<evidence type="ECO:0000313" key="2">
    <source>
        <dbReference type="EMBL" id="CAA9494263.1"/>
    </source>
</evidence>
<feature type="compositionally biased region" description="Basic and acidic residues" evidence="1">
    <location>
        <begin position="75"/>
        <end position="135"/>
    </location>
</feature>
<feature type="non-terminal residue" evidence="2">
    <location>
        <position position="210"/>
    </location>
</feature>
<protein>
    <submittedName>
        <fullName evidence="2">Flagellar biosynthesis protein FliP</fullName>
    </submittedName>
</protein>
<sequence>EREHRRRSAAAARRRRDADPGAPVHGHRLHAHPRRPRLHPQRPRHADRPAEPGARRDRAVPDDLRDGPDVQGRQGGRDRPAARGEDLRVPGVRPRPEAAARVHVPPDAREGPRPLREARRHRDPEDPPGRPDPRPHPRLHHLRAQDGVPDRLPDLPAVPRDRPRRVQHAHVDGHDHAAADLDQPPVQDPAVRPRRRLEPGHPKSRGVLRM</sequence>
<name>A0A6J4SHM3_9ACTN</name>